<dbReference type="PANTHER" id="PTHR43840:SF41">
    <property type="entry name" value="CATION-EFFLUX PUMP FIEF"/>
    <property type="match status" value="1"/>
</dbReference>
<comment type="caution">
    <text evidence="12">The sequence shown here is derived from an EMBL/GenBank/DDBJ whole genome shotgun (WGS) entry which is preliminary data.</text>
</comment>
<feature type="transmembrane region" description="Helical" evidence="9">
    <location>
        <begin position="119"/>
        <end position="137"/>
    </location>
</feature>
<dbReference type="RefSeq" id="WP_161761613.1">
    <property type="nucleotide sequence ID" value="NZ_JAAATX020000004.1"/>
</dbReference>
<dbReference type="Gene3D" id="1.20.1510.10">
    <property type="entry name" value="Cation efflux protein transmembrane domain"/>
    <property type="match status" value="1"/>
</dbReference>
<dbReference type="InterPro" id="IPR002524">
    <property type="entry name" value="Cation_efflux"/>
</dbReference>
<evidence type="ECO:0000256" key="8">
    <source>
        <dbReference type="SAM" id="MobiDB-lite"/>
    </source>
</evidence>
<evidence type="ECO:0000259" key="11">
    <source>
        <dbReference type="Pfam" id="PF16916"/>
    </source>
</evidence>
<feature type="transmembrane region" description="Helical" evidence="9">
    <location>
        <begin position="84"/>
        <end position="107"/>
    </location>
</feature>
<dbReference type="SUPFAM" id="SSF161111">
    <property type="entry name" value="Cation efflux protein transmembrane domain-like"/>
    <property type="match status" value="1"/>
</dbReference>
<dbReference type="InterPro" id="IPR050291">
    <property type="entry name" value="CDF_Transporter"/>
</dbReference>
<dbReference type="NCBIfam" id="TIGR01297">
    <property type="entry name" value="CDF"/>
    <property type="match status" value="1"/>
</dbReference>
<dbReference type="EMBL" id="JAAATX020000004">
    <property type="protein sequence ID" value="MBU9697567.1"/>
    <property type="molecule type" value="Genomic_DNA"/>
</dbReference>
<feature type="domain" description="Cation efflux protein cytoplasmic" evidence="11">
    <location>
        <begin position="215"/>
        <end position="287"/>
    </location>
</feature>
<evidence type="ECO:0000256" key="9">
    <source>
        <dbReference type="SAM" id="Phobius"/>
    </source>
</evidence>
<dbReference type="Pfam" id="PF01545">
    <property type="entry name" value="Cation_efflux"/>
    <property type="match status" value="1"/>
</dbReference>
<evidence type="ECO:0000256" key="7">
    <source>
        <dbReference type="ARBA" id="ARBA00023136"/>
    </source>
</evidence>
<gene>
    <name evidence="12" type="ORF">GU927_006880</name>
</gene>
<evidence type="ECO:0000256" key="2">
    <source>
        <dbReference type="ARBA" id="ARBA00008114"/>
    </source>
</evidence>
<protein>
    <submittedName>
        <fullName evidence="12">Cation diffusion facilitator family transporter</fullName>
    </submittedName>
</protein>
<keyword evidence="5 9" id="KW-0812">Transmembrane</keyword>
<evidence type="ECO:0000256" key="1">
    <source>
        <dbReference type="ARBA" id="ARBA00004141"/>
    </source>
</evidence>
<proteinExistence type="inferred from homology"/>
<dbReference type="InterPro" id="IPR036837">
    <property type="entry name" value="Cation_efflux_CTD_sf"/>
</dbReference>
<dbReference type="SUPFAM" id="SSF160240">
    <property type="entry name" value="Cation efflux protein cytoplasmic domain-like"/>
    <property type="match status" value="1"/>
</dbReference>
<keyword evidence="3" id="KW-0813">Transport</keyword>
<evidence type="ECO:0000313" key="13">
    <source>
        <dbReference type="Proteomes" id="UP000731907"/>
    </source>
</evidence>
<feature type="transmembrane region" description="Helical" evidence="9">
    <location>
        <begin position="36"/>
        <end position="63"/>
    </location>
</feature>
<comment type="subcellular location">
    <subcellularLocation>
        <location evidence="1">Membrane</location>
        <topology evidence="1">Multi-pass membrane protein</topology>
    </subcellularLocation>
</comment>
<evidence type="ECO:0000256" key="4">
    <source>
        <dbReference type="ARBA" id="ARBA00022475"/>
    </source>
</evidence>
<dbReference type="Proteomes" id="UP000731907">
    <property type="component" value="Unassembled WGS sequence"/>
</dbReference>
<dbReference type="InterPro" id="IPR058533">
    <property type="entry name" value="Cation_efflux_TM"/>
</dbReference>
<name>A0ABS6J218_9RHOB</name>
<accession>A0ABS6J218</accession>
<dbReference type="InterPro" id="IPR027469">
    <property type="entry name" value="Cation_efflux_TMD_sf"/>
</dbReference>
<dbReference type="PANTHER" id="PTHR43840">
    <property type="entry name" value="MITOCHONDRIAL METAL TRANSPORTER 1-RELATED"/>
    <property type="match status" value="1"/>
</dbReference>
<keyword evidence="6 9" id="KW-1133">Transmembrane helix</keyword>
<evidence type="ECO:0000256" key="5">
    <source>
        <dbReference type="ARBA" id="ARBA00022692"/>
    </source>
</evidence>
<comment type="similarity">
    <text evidence="2">Belongs to the cation diffusion facilitator (CDF) transporter (TC 2.A.4) family.</text>
</comment>
<evidence type="ECO:0000256" key="3">
    <source>
        <dbReference type="ARBA" id="ARBA00022448"/>
    </source>
</evidence>
<dbReference type="InterPro" id="IPR027470">
    <property type="entry name" value="Cation_efflux_CTD"/>
</dbReference>
<organism evidence="12 13">
    <name type="scientific">Paragemmobacter amnigenus</name>
    <dbReference type="NCBI Taxonomy" id="2852097"/>
    <lineage>
        <taxon>Bacteria</taxon>
        <taxon>Pseudomonadati</taxon>
        <taxon>Pseudomonadota</taxon>
        <taxon>Alphaproteobacteria</taxon>
        <taxon>Rhodobacterales</taxon>
        <taxon>Paracoccaceae</taxon>
        <taxon>Paragemmobacter</taxon>
    </lineage>
</organism>
<feature type="domain" description="Cation efflux protein transmembrane" evidence="10">
    <location>
        <begin position="15"/>
        <end position="210"/>
    </location>
</feature>
<dbReference type="Gene3D" id="3.30.70.1350">
    <property type="entry name" value="Cation efflux protein, cytoplasmic domain"/>
    <property type="match status" value="1"/>
</dbReference>
<feature type="region of interest" description="Disordered" evidence="8">
    <location>
        <begin position="296"/>
        <end position="320"/>
    </location>
</feature>
<reference evidence="12 13" key="1">
    <citation type="submission" date="2021-06" db="EMBL/GenBank/DDBJ databases">
        <title>Rhodobacteraceae bacterium strain HSP-20.</title>
        <authorList>
            <person name="Chen W.-M."/>
        </authorList>
    </citation>
    <scope>NUCLEOTIDE SEQUENCE [LARGE SCALE GENOMIC DNA]</scope>
    <source>
        <strain evidence="12 13">HSP-20</strain>
    </source>
</reference>
<keyword evidence="13" id="KW-1185">Reference proteome</keyword>
<keyword evidence="7 9" id="KW-0472">Membrane</keyword>
<sequence>MTRPSTVRMNLSAGLASVLVAGSLVGLKLWAFGQTGALSVAASLADSAMDLMVSLGAMAAILYAAKPADEDHAFGHTSAEDLAALGQSVFIAIAAGTIAWSAAGRLLAPEPVALTDERLGIAIMGVSIVLTLGLVWWQGRVARRTGSRVVAADRLHYLGDLLPNIGSILSLWASSRFGLGSIDSVVALGAAAMLGLGAARIGKGAWDALMDRRADPEIVEGIGRIAHDWPGVHGFHDLKTRTAGSRVFVNIHIELDGDQSLRDAHAIGAGLRRAILTAYPQTDVIVHKDVADGDVADGDVADGDVAGGDAPHATPPRQRH</sequence>
<evidence type="ECO:0000313" key="12">
    <source>
        <dbReference type="EMBL" id="MBU9697567.1"/>
    </source>
</evidence>
<evidence type="ECO:0000256" key="6">
    <source>
        <dbReference type="ARBA" id="ARBA00022989"/>
    </source>
</evidence>
<evidence type="ECO:0000259" key="10">
    <source>
        <dbReference type="Pfam" id="PF01545"/>
    </source>
</evidence>
<keyword evidence="4" id="KW-1003">Cell membrane</keyword>
<dbReference type="Pfam" id="PF16916">
    <property type="entry name" value="ZT_dimer"/>
    <property type="match status" value="1"/>
</dbReference>